<dbReference type="SUPFAM" id="SSF56219">
    <property type="entry name" value="DNase I-like"/>
    <property type="match status" value="1"/>
</dbReference>
<comment type="caution">
    <text evidence="4">The sequence shown here is derived from an EMBL/GenBank/DDBJ whole genome shotgun (WGS) entry which is preliminary data.</text>
</comment>
<sequence length="243" mass="27408">MQGKQEVIWPRLVASKILRGRLGSNNFIADSLDSTETLLERPNENQASDLSSKRHSTDQDTHKFQEIVPLNAGNILGSKNNEVSMKWNSLIREALNKTIPISKKIQDAKVGELQKVYPLKDRSSIKNSYFRCIISKQMVGIFMSVWVRSDLCHYIRHPSVSCVGCGIMGCLGNKGSVSVRFYLHETSFCFVCCHLASGGKEGNERRRNADAAEILTRTSFPRGPSRDLPHKILDHEYDLNEEL</sequence>
<evidence type="ECO:0000313" key="4">
    <source>
        <dbReference type="EMBL" id="KAK9278283.1"/>
    </source>
</evidence>
<evidence type="ECO:0000256" key="2">
    <source>
        <dbReference type="ARBA" id="ARBA00022801"/>
    </source>
</evidence>
<protein>
    <recommendedName>
        <fullName evidence="3">Inositol polyphosphate-related phosphatase domain-containing protein</fullName>
    </recommendedName>
</protein>
<evidence type="ECO:0000259" key="3">
    <source>
        <dbReference type="Pfam" id="PF22669"/>
    </source>
</evidence>
<proteinExistence type="inferred from homology"/>
<dbReference type="AlphaFoldDB" id="A0AAP0RJB6"/>
<dbReference type="EMBL" id="JBBPBK010000009">
    <property type="protein sequence ID" value="KAK9278283.1"/>
    <property type="molecule type" value="Genomic_DNA"/>
</dbReference>
<comment type="similarity">
    <text evidence="1">Belongs to the inositol polyphosphate 5-phosphatase family.</text>
</comment>
<accession>A0AAP0RJB6</accession>
<dbReference type="GO" id="GO:0004445">
    <property type="term" value="F:inositol-polyphosphate 5-phosphatase activity"/>
    <property type="evidence" value="ECO:0007669"/>
    <property type="project" value="InterPro"/>
</dbReference>
<dbReference type="InterPro" id="IPR036691">
    <property type="entry name" value="Endo/exonu/phosph_ase_sf"/>
</dbReference>
<dbReference type="Gene3D" id="3.60.10.10">
    <property type="entry name" value="Endonuclease/exonuclease/phosphatase"/>
    <property type="match status" value="1"/>
</dbReference>
<dbReference type="Pfam" id="PF22669">
    <property type="entry name" value="Exo_endo_phos2"/>
    <property type="match status" value="1"/>
</dbReference>
<evidence type="ECO:0000256" key="1">
    <source>
        <dbReference type="ARBA" id="ARBA00010768"/>
    </source>
</evidence>
<dbReference type="PANTHER" id="PTHR45666">
    <property type="entry name" value="TYPE IV INOSITOL POLYPHOSPHATE 5-PHOSPHATASE 9"/>
    <property type="match status" value="1"/>
</dbReference>
<evidence type="ECO:0000313" key="5">
    <source>
        <dbReference type="Proteomes" id="UP001415857"/>
    </source>
</evidence>
<reference evidence="4 5" key="1">
    <citation type="journal article" date="2024" name="Plant J.">
        <title>Genome sequences and population genomics reveal climatic adaptation and genomic divergence between two closely related sweetgum species.</title>
        <authorList>
            <person name="Xu W.Q."/>
            <person name="Ren C.Q."/>
            <person name="Zhang X.Y."/>
            <person name="Comes H.P."/>
            <person name="Liu X.H."/>
            <person name="Li Y.G."/>
            <person name="Kettle C.J."/>
            <person name="Jalonen R."/>
            <person name="Gaisberger H."/>
            <person name="Ma Y.Z."/>
            <person name="Qiu Y.X."/>
        </authorList>
    </citation>
    <scope>NUCLEOTIDE SEQUENCE [LARGE SCALE GENOMIC DNA]</scope>
    <source>
        <strain evidence="4">Hangzhou</strain>
    </source>
</reference>
<dbReference type="InterPro" id="IPR000300">
    <property type="entry name" value="IPPc"/>
</dbReference>
<dbReference type="GO" id="GO:0046856">
    <property type="term" value="P:phosphatidylinositol dephosphorylation"/>
    <property type="evidence" value="ECO:0007669"/>
    <property type="project" value="InterPro"/>
</dbReference>
<keyword evidence="2" id="KW-0378">Hydrolase</keyword>
<dbReference type="GO" id="GO:0034485">
    <property type="term" value="F:phosphatidylinositol-3,4,5-trisphosphate 5-phosphatase activity"/>
    <property type="evidence" value="ECO:0007669"/>
    <property type="project" value="TreeGrafter"/>
</dbReference>
<dbReference type="InterPro" id="IPR045849">
    <property type="entry name" value="IP5P_plant"/>
</dbReference>
<dbReference type="Proteomes" id="UP001415857">
    <property type="component" value="Unassembled WGS sequence"/>
</dbReference>
<dbReference type="GO" id="GO:0004439">
    <property type="term" value="F:phosphatidylinositol-4,5-bisphosphate 5-phosphatase activity"/>
    <property type="evidence" value="ECO:0007669"/>
    <property type="project" value="TreeGrafter"/>
</dbReference>
<name>A0AAP0RJB6_LIQFO</name>
<feature type="domain" description="Inositol polyphosphate-related phosphatase" evidence="3">
    <location>
        <begin position="47"/>
        <end position="224"/>
    </location>
</feature>
<organism evidence="4 5">
    <name type="scientific">Liquidambar formosana</name>
    <name type="common">Formosan gum</name>
    <dbReference type="NCBI Taxonomy" id="63359"/>
    <lineage>
        <taxon>Eukaryota</taxon>
        <taxon>Viridiplantae</taxon>
        <taxon>Streptophyta</taxon>
        <taxon>Embryophyta</taxon>
        <taxon>Tracheophyta</taxon>
        <taxon>Spermatophyta</taxon>
        <taxon>Magnoliopsida</taxon>
        <taxon>eudicotyledons</taxon>
        <taxon>Gunneridae</taxon>
        <taxon>Pentapetalae</taxon>
        <taxon>Saxifragales</taxon>
        <taxon>Altingiaceae</taxon>
        <taxon>Liquidambar</taxon>
    </lineage>
</organism>
<gene>
    <name evidence="4" type="ORF">L1049_027848</name>
</gene>
<keyword evidence="5" id="KW-1185">Reference proteome</keyword>
<dbReference type="PANTHER" id="PTHR45666:SF18">
    <property type="entry name" value="TYPE IV INOSITOL POLYPHOSPHATE 5-PHOSPHATASE 9"/>
    <property type="match status" value="1"/>
</dbReference>